<reference evidence="2" key="1">
    <citation type="journal article" date="2020" name="Nature">
        <title>Giant virus diversity and host interactions through global metagenomics.</title>
        <authorList>
            <person name="Schulz F."/>
            <person name="Roux S."/>
            <person name="Paez-Espino D."/>
            <person name="Jungbluth S."/>
            <person name="Walsh D.A."/>
            <person name="Denef V.J."/>
            <person name="McMahon K.D."/>
            <person name="Konstantinidis K.T."/>
            <person name="Eloe-Fadrosh E.A."/>
            <person name="Kyrpides N.C."/>
            <person name="Woyke T."/>
        </authorList>
    </citation>
    <scope>NUCLEOTIDE SEQUENCE</scope>
    <source>
        <strain evidence="2">GVMAG-M-3300025860-25</strain>
    </source>
</reference>
<evidence type="ECO:0000256" key="1">
    <source>
        <dbReference type="SAM" id="Phobius"/>
    </source>
</evidence>
<dbReference type="EMBL" id="MN740335">
    <property type="protein sequence ID" value="QHU01073.1"/>
    <property type="molecule type" value="Genomic_DNA"/>
</dbReference>
<sequence length="248" mass="29602">MIFRKIYLYYMEILIILIIILFNLLLIKNEYLTNKKHWLNYRLGDIIIGECYRKSWERKYFNSIEKLYPNSIAAIYIKKTNHLKHNRFNNMNILDKIVRDKTTKNNIPGNDKIVIHLRIGDSLKDYKNGKLIYNKRKRFKSGTYAIKVESFEHLIDYIKKNIKNKKIVLVYGAHKKNERLNNIYLNEIKKILKVRKLPFTEKLTGNPDDDFIYMANSKYFFKSNGTYSDLISNIIRKNGGIVVDTNNF</sequence>
<keyword evidence="1" id="KW-1133">Transmembrane helix</keyword>
<evidence type="ECO:0000313" key="2">
    <source>
        <dbReference type="EMBL" id="QHU01073.1"/>
    </source>
</evidence>
<protein>
    <submittedName>
        <fullName evidence="2">Uncharacterized protein</fullName>
    </submittedName>
</protein>
<feature type="transmembrane region" description="Helical" evidence="1">
    <location>
        <begin position="6"/>
        <end position="27"/>
    </location>
</feature>
<organism evidence="2">
    <name type="scientific">viral metagenome</name>
    <dbReference type="NCBI Taxonomy" id="1070528"/>
    <lineage>
        <taxon>unclassified sequences</taxon>
        <taxon>metagenomes</taxon>
        <taxon>organismal metagenomes</taxon>
    </lineage>
</organism>
<proteinExistence type="predicted"/>
<accession>A0A6C0J714</accession>
<keyword evidence="1" id="KW-0472">Membrane</keyword>
<dbReference type="AlphaFoldDB" id="A0A6C0J714"/>
<name>A0A6C0J714_9ZZZZ</name>
<keyword evidence="1" id="KW-0812">Transmembrane</keyword>